<organism evidence="1 2">
    <name type="scientific">Escherichia phage vB_EcoM_PHB05</name>
    <dbReference type="NCBI Taxonomy" id="2041347"/>
    <lineage>
        <taxon>Viruses</taxon>
        <taxon>Duplodnaviria</taxon>
        <taxon>Heunggongvirae</taxon>
        <taxon>Uroviricota</taxon>
        <taxon>Caudoviricetes</taxon>
        <taxon>Stephanstirmvirinae</taxon>
        <taxon>Justusliebigvirus</taxon>
        <taxon>Justusliebigvirus PHB05</taxon>
    </lineage>
</organism>
<dbReference type="RefSeq" id="YP_009984391.1">
    <property type="nucleotide sequence ID" value="NC_052652.1"/>
</dbReference>
<keyword evidence="2" id="KW-1185">Reference proteome</keyword>
<proteinExistence type="predicted"/>
<sequence>MVTRYGLEVYSQGAAGQCDIVPDPEGDYVLLANYNKLEERLLAVYAKENKTICPYCSGMGWVVADVGQMYECVPCKTTGFIEKDTDK</sequence>
<evidence type="ECO:0000313" key="2">
    <source>
        <dbReference type="Proteomes" id="UP000230824"/>
    </source>
</evidence>
<protein>
    <submittedName>
        <fullName evidence="1">Uncharacterized protein</fullName>
    </submittedName>
</protein>
<accession>A0A291LA41</accession>
<name>A0A291LA41_9CAUD</name>
<reference evidence="1 2" key="1">
    <citation type="submission" date="2017-09" db="EMBL/GenBank/DDBJ databases">
        <title>Phage vB_EcoM_PHB05 against multidrug-resistant shiga toxin-producing Escherichia.</title>
        <authorList>
            <person name="Chen Y."/>
            <person name="Song J."/>
            <person name="Wu B."/>
        </authorList>
    </citation>
    <scope>NUCLEOTIDE SEQUENCE [LARGE SCALE GENOMIC DNA]</scope>
    <source>
        <strain evidence="1">Wastewater</strain>
    </source>
</reference>
<dbReference type="KEGG" id="vg:62611735"/>
<dbReference type="Proteomes" id="UP000230824">
    <property type="component" value="Segment"/>
</dbReference>
<dbReference type="GeneID" id="62611735"/>
<dbReference type="EMBL" id="MF805809">
    <property type="protein sequence ID" value="ATI15765.1"/>
    <property type="molecule type" value="Genomic_DNA"/>
</dbReference>
<evidence type="ECO:0000313" key="1">
    <source>
        <dbReference type="EMBL" id="ATI15765.1"/>
    </source>
</evidence>